<reference evidence="7 8" key="1">
    <citation type="submission" date="2019-03" db="EMBL/GenBank/DDBJ databases">
        <title>An improved genome assembly of the fluke Schistosoma japonicum.</title>
        <authorList>
            <person name="Hu W."/>
            <person name="Luo F."/>
            <person name="Yin M."/>
            <person name="Mo X."/>
            <person name="Sun C."/>
            <person name="Wu Q."/>
            <person name="Zhu B."/>
            <person name="Xiang M."/>
            <person name="Wang J."/>
            <person name="Wang Y."/>
            <person name="Zhang T."/>
            <person name="Xu B."/>
            <person name="Zheng H."/>
            <person name="Feng Z."/>
        </authorList>
    </citation>
    <scope>NUCLEOTIDE SEQUENCE [LARGE SCALE GENOMIC DNA]</scope>
    <source>
        <strain evidence="7">HuSjv2</strain>
        <tissue evidence="7">Worms</tissue>
    </source>
</reference>
<dbReference type="GO" id="GO:0043124">
    <property type="term" value="P:negative regulation of canonical NF-kappaB signal transduction"/>
    <property type="evidence" value="ECO:0007669"/>
    <property type="project" value="InterPro"/>
</dbReference>
<feature type="region of interest" description="Disordered" evidence="6">
    <location>
        <begin position="71"/>
        <end position="96"/>
    </location>
</feature>
<protein>
    <submittedName>
        <fullName evidence="7">NF kappa B inhibitor 1</fullName>
    </submittedName>
</protein>
<dbReference type="EMBL" id="SKCS01000084">
    <property type="protein sequence ID" value="TNN17940.1"/>
    <property type="molecule type" value="Genomic_DNA"/>
</dbReference>
<dbReference type="EMBL" id="SKCS01000084">
    <property type="protein sequence ID" value="TNN17939.1"/>
    <property type="molecule type" value="Genomic_DNA"/>
</dbReference>
<comment type="subcellular location">
    <subcellularLocation>
        <location evidence="1">Nucleus</location>
    </subcellularLocation>
</comment>
<dbReference type="InterPro" id="IPR038753">
    <property type="entry name" value="NFKBIL1"/>
</dbReference>
<dbReference type="EMBL" id="SKCS01000084">
    <property type="protein sequence ID" value="TNN17937.1"/>
    <property type="molecule type" value="Genomic_DNA"/>
</dbReference>
<organism evidence="7 8">
    <name type="scientific">Schistosoma japonicum</name>
    <name type="common">Blood fluke</name>
    <dbReference type="NCBI Taxonomy" id="6182"/>
    <lineage>
        <taxon>Eukaryota</taxon>
        <taxon>Metazoa</taxon>
        <taxon>Spiralia</taxon>
        <taxon>Lophotrochozoa</taxon>
        <taxon>Platyhelminthes</taxon>
        <taxon>Trematoda</taxon>
        <taxon>Digenea</taxon>
        <taxon>Strigeidida</taxon>
        <taxon>Schistosomatoidea</taxon>
        <taxon>Schistosomatidae</taxon>
        <taxon>Schistosoma</taxon>
    </lineage>
</organism>
<gene>
    <name evidence="7" type="ORF">EWB00_010651</name>
</gene>
<dbReference type="PANTHER" id="PTHR15263">
    <property type="entry name" value="I-KAPPA-B-LIKE PROTEIN IKBL"/>
    <property type="match status" value="1"/>
</dbReference>
<evidence type="ECO:0000256" key="6">
    <source>
        <dbReference type="SAM" id="MobiDB-lite"/>
    </source>
</evidence>
<keyword evidence="8" id="KW-1185">Reference proteome</keyword>
<name>A0A4Z2DNB1_SCHJA</name>
<keyword evidence="2" id="KW-0597">Phosphoprotein</keyword>
<keyword evidence="3" id="KW-0677">Repeat</keyword>
<dbReference type="AlphaFoldDB" id="A0A4Z2DNB1"/>
<evidence type="ECO:0000256" key="2">
    <source>
        <dbReference type="ARBA" id="ARBA00022553"/>
    </source>
</evidence>
<evidence type="ECO:0000256" key="1">
    <source>
        <dbReference type="ARBA" id="ARBA00004123"/>
    </source>
</evidence>
<proteinExistence type="predicted"/>
<keyword evidence="5" id="KW-0539">Nucleus</keyword>
<evidence type="ECO:0000313" key="8">
    <source>
        <dbReference type="Proteomes" id="UP000311919"/>
    </source>
</evidence>
<dbReference type="Proteomes" id="UP000311919">
    <property type="component" value="Unassembled WGS sequence"/>
</dbReference>
<comment type="caution">
    <text evidence="7">The sequence shown here is derived from an EMBL/GenBank/DDBJ whole genome shotgun (WGS) entry which is preliminary data.</text>
</comment>
<dbReference type="EMBL" id="SKCS01000084">
    <property type="protein sequence ID" value="TNN17938.1"/>
    <property type="molecule type" value="Genomic_DNA"/>
</dbReference>
<evidence type="ECO:0000256" key="3">
    <source>
        <dbReference type="ARBA" id="ARBA00022737"/>
    </source>
</evidence>
<evidence type="ECO:0000256" key="5">
    <source>
        <dbReference type="ARBA" id="ARBA00023242"/>
    </source>
</evidence>
<evidence type="ECO:0000256" key="4">
    <source>
        <dbReference type="ARBA" id="ARBA00023043"/>
    </source>
</evidence>
<dbReference type="OrthoDB" id="412109at2759"/>
<dbReference type="GO" id="GO:0005634">
    <property type="term" value="C:nucleus"/>
    <property type="evidence" value="ECO:0007669"/>
    <property type="project" value="UniProtKB-SubCell"/>
</dbReference>
<sequence>MLRIYIVTIIQYHRHHQHHTYQATGDNDDDEMYSFLSDSDDTNNHWEDYFTGFPDKPFKSHLDSIGEEFEHRNRTTNLPHKPPKLQQPESEKRSKHAGFPEMFGADEGLLTGRLVKHDFNDHLDENSYETYQVKWKRFLDSDENIVLNYRDVLWPPFCARDQTNSLESSHIENILKFVQYSTQSLRQLQIDWHPDKFSGRFGTRFKSEAVKNKVMKRVVNISQLINKATDYLRKKEEAK</sequence>
<keyword evidence="4" id="KW-0040">ANK repeat</keyword>
<dbReference type="STRING" id="6182.A0A4Z2DNB1"/>
<evidence type="ECO:0000313" key="7">
    <source>
        <dbReference type="EMBL" id="TNN17939.1"/>
    </source>
</evidence>
<dbReference type="PANTHER" id="PTHR15263:SF1">
    <property type="entry name" value="NF-KAPPA-B INHIBITOR-LIKE PROTEIN 1"/>
    <property type="match status" value="1"/>
</dbReference>
<accession>A0A4Z2DNB1</accession>